<organism evidence="6">
    <name type="scientific">uncultured Chloroflexota bacterium</name>
    <dbReference type="NCBI Taxonomy" id="166587"/>
    <lineage>
        <taxon>Bacteria</taxon>
        <taxon>Bacillati</taxon>
        <taxon>Chloroflexota</taxon>
        <taxon>environmental samples</taxon>
    </lineage>
</organism>
<dbReference type="InterPro" id="IPR051453">
    <property type="entry name" value="MBL_Glyoxalase_II"/>
</dbReference>
<dbReference type="InterPro" id="IPR010982">
    <property type="entry name" value="Lambda_DNA-bd_dom_sf"/>
</dbReference>
<dbReference type="Gene3D" id="1.10.260.40">
    <property type="entry name" value="lambda repressor-like DNA-binding domains"/>
    <property type="match status" value="1"/>
</dbReference>
<evidence type="ECO:0000259" key="5">
    <source>
        <dbReference type="SMART" id="SM00849"/>
    </source>
</evidence>
<evidence type="ECO:0000256" key="1">
    <source>
        <dbReference type="ARBA" id="ARBA00001947"/>
    </source>
</evidence>
<feature type="domain" description="Metallo-beta-lactamase" evidence="5">
    <location>
        <begin position="97"/>
        <end position="262"/>
    </location>
</feature>
<evidence type="ECO:0000256" key="3">
    <source>
        <dbReference type="ARBA" id="ARBA00022801"/>
    </source>
</evidence>
<dbReference type="GO" id="GO:0046872">
    <property type="term" value="F:metal ion binding"/>
    <property type="evidence" value="ECO:0007669"/>
    <property type="project" value="UniProtKB-KW"/>
</dbReference>
<protein>
    <submittedName>
        <fullName evidence="6">MBL-fold metallo-hydrolase superfamily</fullName>
    </submittedName>
</protein>
<dbReference type="SUPFAM" id="SSF47413">
    <property type="entry name" value="lambda repressor-like DNA-binding domains"/>
    <property type="match status" value="1"/>
</dbReference>
<dbReference type="InterPro" id="IPR036866">
    <property type="entry name" value="RibonucZ/Hydroxyglut_hydro"/>
</dbReference>
<dbReference type="InterPro" id="IPR001279">
    <property type="entry name" value="Metallo-B-lactamas"/>
</dbReference>
<evidence type="ECO:0000256" key="4">
    <source>
        <dbReference type="ARBA" id="ARBA00022833"/>
    </source>
</evidence>
<dbReference type="GO" id="GO:0003677">
    <property type="term" value="F:DNA binding"/>
    <property type="evidence" value="ECO:0007669"/>
    <property type="project" value="InterPro"/>
</dbReference>
<dbReference type="Gene3D" id="3.60.15.10">
    <property type="entry name" value="Ribonuclease Z/Hydroxyacylglutathione hydrolase-like"/>
    <property type="match status" value="1"/>
</dbReference>
<keyword evidence="4" id="KW-0862">Zinc</keyword>
<sequence>MPGLEDELGDIVRKARAGRGIEVADLVQRAGLTERELKALEVYTFRPNEAQTRALAQALGLRAEQLWEIAQESWSAPDVPWGVGDDFTIDCLTNDYPEHCYVVTARASGDCLIVDPGDEPERIIATATQPGRRPAAILITHRHQDHTGAVVPVQRATNTPVFVHQDDEEGVTGVPGDAVRTFGGDGEINAGGVRLGTLHTPGHTPGSATFVLRSGGATAAFCGDTLFAGSAGNARFGYDVLLSALRDKLSTLPPTTALYPGHGPATTVANELERNPFL</sequence>
<proteinExistence type="predicted"/>
<evidence type="ECO:0000256" key="2">
    <source>
        <dbReference type="ARBA" id="ARBA00022723"/>
    </source>
</evidence>
<gene>
    <name evidence="6" type="ORF">AVDCRST_MAG77-6083</name>
</gene>
<dbReference type="GO" id="GO:0016787">
    <property type="term" value="F:hydrolase activity"/>
    <property type="evidence" value="ECO:0007669"/>
    <property type="project" value="UniProtKB-KW"/>
</dbReference>
<dbReference type="CDD" id="cd00093">
    <property type="entry name" value="HTH_XRE"/>
    <property type="match status" value="1"/>
</dbReference>
<name>A0A6J4KIY5_9CHLR</name>
<evidence type="ECO:0000313" key="6">
    <source>
        <dbReference type="EMBL" id="CAA9305900.1"/>
    </source>
</evidence>
<dbReference type="EMBL" id="CADCTC010000316">
    <property type="protein sequence ID" value="CAA9305900.1"/>
    <property type="molecule type" value="Genomic_DNA"/>
</dbReference>
<comment type="cofactor">
    <cofactor evidence="1">
        <name>Zn(2+)</name>
        <dbReference type="ChEBI" id="CHEBI:29105"/>
    </cofactor>
</comment>
<keyword evidence="3 6" id="KW-0378">Hydrolase</keyword>
<dbReference type="SUPFAM" id="SSF56281">
    <property type="entry name" value="Metallo-hydrolase/oxidoreductase"/>
    <property type="match status" value="1"/>
</dbReference>
<dbReference type="InterPro" id="IPR001387">
    <property type="entry name" value="Cro/C1-type_HTH"/>
</dbReference>
<dbReference type="PANTHER" id="PTHR46233">
    <property type="entry name" value="HYDROXYACYLGLUTATHIONE HYDROLASE GLOC"/>
    <property type="match status" value="1"/>
</dbReference>
<dbReference type="SMART" id="SM00849">
    <property type="entry name" value="Lactamase_B"/>
    <property type="match status" value="1"/>
</dbReference>
<reference evidence="6" key="1">
    <citation type="submission" date="2020-02" db="EMBL/GenBank/DDBJ databases">
        <authorList>
            <person name="Meier V. D."/>
        </authorList>
    </citation>
    <scope>NUCLEOTIDE SEQUENCE</scope>
    <source>
        <strain evidence="6">AVDCRST_MAG77</strain>
    </source>
</reference>
<dbReference type="Pfam" id="PF00753">
    <property type="entry name" value="Lactamase_B"/>
    <property type="match status" value="1"/>
</dbReference>
<accession>A0A6J4KIY5</accession>
<dbReference type="PANTHER" id="PTHR46233:SF3">
    <property type="entry name" value="HYDROXYACYLGLUTATHIONE HYDROLASE GLOC"/>
    <property type="match status" value="1"/>
</dbReference>
<keyword evidence="2" id="KW-0479">Metal-binding</keyword>
<dbReference type="CDD" id="cd06262">
    <property type="entry name" value="metallo-hydrolase-like_MBL-fold"/>
    <property type="match status" value="1"/>
</dbReference>
<dbReference type="AlphaFoldDB" id="A0A6J4KIY5"/>